<evidence type="ECO:0000313" key="2">
    <source>
        <dbReference type="EMBL" id="AKU97837.1"/>
    </source>
</evidence>
<dbReference type="AlphaFoldDB" id="A0A0K1PWE3"/>
<gene>
    <name evidence="2" type="ORF">AKJ09_04501</name>
</gene>
<organism evidence="2 3">
    <name type="scientific">Labilithrix luteola</name>
    <dbReference type="NCBI Taxonomy" id="1391654"/>
    <lineage>
        <taxon>Bacteria</taxon>
        <taxon>Pseudomonadati</taxon>
        <taxon>Myxococcota</taxon>
        <taxon>Polyangia</taxon>
        <taxon>Polyangiales</taxon>
        <taxon>Labilitrichaceae</taxon>
        <taxon>Labilithrix</taxon>
    </lineage>
</organism>
<feature type="compositionally biased region" description="Basic residues" evidence="1">
    <location>
        <begin position="7"/>
        <end position="21"/>
    </location>
</feature>
<evidence type="ECO:0000256" key="1">
    <source>
        <dbReference type="SAM" id="MobiDB-lite"/>
    </source>
</evidence>
<protein>
    <submittedName>
        <fullName evidence="2">Uncharacterized protein</fullName>
    </submittedName>
</protein>
<keyword evidence="3" id="KW-1185">Reference proteome</keyword>
<proteinExistence type="predicted"/>
<dbReference type="EMBL" id="CP012333">
    <property type="protein sequence ID" value="AKU97837.1"/>
    <property type="molecule type" value="Genomic_DNA"/>
</dbReference>
<name>A0A0K1PWE3_9BACT</name>
<evidence type="ECO:0000313" key="3">
    <source>
        <dbReference type="Proteomes" id="UP000064967"/>
    </source>
</evidence>
<feature type="compositionally biased region" description="Basic and acidic residues" evidence="1">
    <location>
        <begin position="22"/>
        <end position="34"/>
    </location>
</feature>
<reference evidence="2 3" key="1">
    <citation type="submission" date="2015-08" db="EMBL/GenBank/DDBJ databases">
        <authorList>
            <person name="Babu N.S."/>
            <person name="Beckwith C.J."/>
            <person name="Beseler K.G."/>
            <person name="Brison A."/>
            <person name="Carone J.V."/>
            <person name="Caskin T.P."/>
            <person name="Diamond M."/>
            <person name="Durham M.E."/>
            <person name="Foxe J.M."/>
            <person name="Go M."/>
            <person name="Henderson B.A."/>
            <person name="Jones I.B."/>
            <person name="McGettigan J.A."/>
            <person name="Micheletti S.J."/>
            <person name="Nasrallah M.E."/>
            <person name="Ortiz D."/>
            <person name="Piller C.R."/>
            <person name="Privatt S.R."/>
            <person name="Schneider S.L."/>
            <person name="Sharp S."/>
            <person name="Smith T.C."/>
            <person name="Stanton J.D."/>
            <person name="Ullery H.E."/>
            <person name="Wilson R.J."/>
            <person name="Serrano M.G."/>
            <person name="Buck G."/>
            <person name="Lee V."/>
            <person name="Wang Y."/>
            <person name="Carvalho R."/>
            <person name="Voegtly L."/>
            <person name="Shi R."/>
            <person name="Duckworth R."/>
            <person name="Johnson A."/>
            <person name="Loviza R."/>
            <person name="Walstead R."/>
            <person name="Shah Z."/>
            <person name="Kiflezghi M."/>
            <person name="Wade K."/>
            <person name="Ball S.L."/>
            <person name="Bradley K.W."/>
            <person name="Asai D.J."/>
            <person name="Bowman C.A."/>
            <person name="Russell D.A."/>
            <person name="Pope W.H."/>
            <person name="Jacobs-Sera D."/>
            <person name="Hendrix R.W."/>
            <person name="Hatfull G.F."/>
        </authorList>
    </citation>
    <scope>NUCLEOTIDE SEQUENCE [LARGE SCALE GENOMIC DNA]</scope>
    <source>
        <strain evidence="2 3">DSM 27648</strain>
    </source>
</reference>
<dbReference type="Proteomes" id="UP000064967">
    <property type="component" value="Chromosome"/>
</dbReference>
<sequence>MDEASRRTGHARYPFRRRPGRTRPDARRPRGPRDFIETAVPDKVDTFATGELVPTLSPTSDDADLFYSRYHFQGDEVFWVASSSIRSKLKLWTKADGVRRTW</sequence>
<dbReference type="KEGG" id="llu:AKJ09_04501"/>
<accession>A0A0K1PWE3</accession>
<feature type="region of interest" description="Disordered" evidence="1">
    <location>
        <begin position="1"/>
        <end position="34"/>
    </location>
</feature>